<proteinExistence type="predicted"/>
<evidence type="ECO:0000313" key="1">
    <source>
        <dbReference type="EMBL" id="PQA85938.1"/>
    </source>
</evidence>
<accession>A0A2S7K0I2</accession>
<dbReference type="RefSeq" id="WP_104831151.1">
    <property type="nucleotide sequence ID" value="NZ_PJCH01000015.1"/>
</dbReference>
<sequence length="192" mass="21013">MTVIAALYDPDENVTWLGSNGRATIGSYVGPALDRKWRSFHGWAIGITGTGPKLEALEANEQNFPKRAERPFEVLTFMKEAYGAFDIGEMEEGLKRYCGNGLLVHKSGAVWDFDNSFCLSPVAKGAFWTRGSGMDLALGAGFALKDHIHSPKALMKRVLEIVVANDVDSPGEILIQTFDHRGVLSDPLDVEV</sequence>
<dbReference type="EMBL" id="PJCH01000015">
    <property type="protein sequence ID" value="PQA85938.1"/>
    <property type="molecule type" value="Genomic_DNA"/>
</dbReference>
<dbReference type="Proteomes" id="UP000239504">
    <property type="component" value="Unassembled WGS sequence"/>
</dbReference>
<reference evidence="1 2" key="1">
    <citation type="submission" date="2017-12" db="EMBL/GenBank/DDBJ databases">
        <authorList>
            <person name="Hurst M.R.H."/>
        </authorList>
    </citation>
    <scope>NUCLEOTIDE SEQUENCE [LARGE SCALE GENOMIC DNA]</scope>
    <source>
        <strain evidence="1 2">SY-3-19</strain>
    </source>
</reference>
<name>A0A2S7K0I2_9PROT</name>
<comment type="caution">
    <text evidence="1">The sequence shown here is derived from an EMBL/GenBank/DDBJ whole genome shotgun (WGS) entry which is preliminary data.</text>
</comment>
<gene>
    <name evidence="1" type="ORF">CW354_16245</name>
</gene>
<evidence type="ECO:0000313" key="2">
    <source>
        <dbReference type="Proteomes" id="UP000239504"/>
    </source>
</evidence>
<keyword evidence="2" id="KW-1185">Reference proteome</keyword>
<organism evidence="1 2">
    <name type="scientific">Hyphococcus luteus</name>
    <dbReference type="NCBI Taxonomy" id="2058213"/>
    <lineage>
        <taxon>Bacteria</taxon>
        <taxon>Pseudomonadati</taxon>
        <taxon>Pseudomonadota</taxon>
        <taxon>Alphaproteobacteria</taxon>
        <taxon>Parvularculales</taxon>
        <taxon>Parvularculaceae</taxon>
        <taxon>Hyphococcus</taxon>
    </lineage>
</organism>
<dbReference type="AlphaFoldDB" id="A0A2S7K0I2"/>
<protein>
    <submittedName>
        <fullName evidence="1">Uncharacterized protein</fullName>
    </submittedName>
</protein>